<evidence type="ECO:0000313" key="2">
    <source>
        <dbReference type="EMBL" id="OGH67709.1"/>
    </source>
</evidence>
<accession>A0A1F6M7U9</accession>
<dbReference type="Gene3D" id="3.90.550.10">
    <property type="entry name" value="Spore Coat Polysaccharide Biosynthesis Protein SpsA, Chain A"/>
    <property type="match status" value="1"/>
</dbReference>
<comment type="caution">
    <text evidence="2">The sequence shown here is derived from an EMBL/GenBank/DDBJ whole genome shotgun (WGS) entry which is preliminary data.</text>
</comment>
<dbReference type="SUPFAM" id="SSF53448">
    <property type="entry name" value="Nucleotide-diphospho-sugar transferases"/>
    <property type="match status" value="1"/>
</dbReference>
<dbReference type="InterPro" id="IPR001173">
    <property type="entry name" value="Glyco_trans_2-like"/>
</dbReference>
<dbReference type="PANTHER" id="PTHR43630:SF2">
    <property type="entry name" value="GLYCOSYLTRANSFERASE"/>
    <property type="match status" value="1"/>
</dbReference>
<sequence length="268" mass="31031">MERLHKIPCTIEVLTHNSAATLERTLQSLESFDQIIVIDGQSTDATREIAARFHAEIIDQQAQHQKKLNTIGDFAAIRNQGVAQARHKWFAFVDSDELLTSAVVQEIADLVGAQTPPGAYWIPRKYTLDGEVIERACTYPNKQMRFFHLDATNGFIKKVHERIAVKAGMPIGSLRNAMLVPVTTDPIARRRKQRYYVQIEAELHSEMSVREYLRFAARHLGVSVLYAFRSIRNIFWGSGKRLPWRYELDYHFYNALLMKQFLKKIRWL</sequence>
<feature type="domain" description="Glycosyltransferase 2-like" evidence="1">
    <location>
        <begin position="13"/>
        <end position="114"/>
    </location>
</feature>
<gene>
    <name evidence="2" type="ORF">A3C15_01545</name>
</gene>
<evidence type="ECO:0000313" key="3">
    <source>
        <dbReference type="Proteomes" id="UP000176532"/>
    </source>
</evidence>
<dbReference type="EMBL" id="MFQD01000037">
    <property type="protein sequence ID" value="OGH67709.1"/>
    <property type="molecule type" value="Genomic_DNA"/>
</dbReference>
<protein>
    <recommendedName>
        <fullName evidence="1">Glycosyltransferase 2-like domain-containing protein</fullName>
    </recommendedName>
</protein>
<dbReference type="STRING" id="1798682.A3C15_01545"/>
<evidence type="ECO:0000259" key="1">
    <source>
        <dbReference type="Pfam" id="PF00535"/>
    </source>
</evidence>
<proteinExistence type="predicted"/>
<dbReference type="AlphaFoldDB" id="A0A1F6M7U9"/>
<name>A0A1F6M7U9_9BACT</name>
<reference evidence="2 3" key="1">
    <citation type="journal article" date="2016" name="Nat. Commun.">
        <title>Thousands of microbial genomes shed light on interconnected biogeochemical processes in an aquifer system.</title>
        <authorList>
            <person name="Anantharaman K."/>
            <person name="Brown C.T."/>
            <person name="Hug L.A."/>
            <person name="Sharon I."/>
            <person name="Castelle C.J."/>
            <person name="Probst A.J."/>
            <person name="Thomas B.C."/>
            <person name="Singh A."/>
            <person name="Wilkins M.J."/>
            <person name="Karaoz U."/>
            <person name="Brodie E.L."/>
            <person name="Williams K.H."/>
            <person name="Hubbard S.S."/>
            <person name="Banfield J.F."/>
        </authorList>
    </citation>
    <scope>NUCLEOTIDE SEQUENCE [LARGE SCALE GENOMIC DNA]</scope>
</reference>
<organism evidence="2 3">
    <name type="scientific">Candidatus Magasanikbacteria bacterium RIFCSPHIGHO2_02_FULL_50_9b</name>
    <dbReference type="NCBI Taxonomy" id="1798682"/>
    <lineage>
        <taxon>Bacteria</taxon>
        <taxon>Candidatus Magasanikiibacteriota</taxon>
    </lineage>
</organism>
<dbReference type="Proteomes" id="UP000176532">
    <property type="component" value="Unassembled WGS sequence"/>
</dbReference>
<dbReference type="Pfam" id="PF00535">
    <property type="entry name" value="Glycos_transf_2"/>
    <property type="match status" value="1"/>
</dbReference>
<dbReference type="PANTHER" id="PTHR43630">
    <property type="entry name" value="POLY-BETA-1,6-N-ACETYL-D-GLUCOSAMINE SYNTHASE"/>
    <property type="match status" value="1"/>
</dbReference>
<dbReference type="InterPro" id="IPR029044">
    <property type="entry name" value="Nucleotide-diphossugar_trans"/>
</dbReference>